<dbReference type="CDD" id="cd06261">
    <property type="entry name" value="TM_PBP2"/>
    <property type="match status" value="1"/>
</dbReference>
<evidence type="ECO:0000313" key="9">
    <source>
        <dbReference type="EMBL" id="PZG36822.1"/>
    </source>
</evidence>
<feature type="domain" description="ABC transmembrane type-1" evidence="8">
    <location>
        <begin position="95"/>
        <end position="304"/>
    </location>
</feature>
<keyword evidence="2 7" id="KW-0813">Transport</keyword>
<dbReference type="Proteomes" id="UP000248544">
    <property type="component" value="Unassembled WGS sequence"/>
</dbReference>
<feature type="transmembrane region" description="Helical" evidence="7">
    <location>
        <begin position="12"/>
        <end position="30"/>
    </location>
</feature>
<keyword evidence="6 7" id="KW-0472">Membrane</keyword>
<comment type="subcellular location">
    <subcellularLocation>
        <location evidence="1 7">Cell membrane</location>
        <topology evidence="1 7">Multi-pass membrane protein</topology>
    </subcellularLocation>
</comment>
<reference evidence="9 10" key="1">
    <citation type="submission" date="2018-01" db="EMBL/GenBank/DDBJ databases">
        <title>Draft genome sequence of Sphaerisporangium sp. 7K107.</title>
        <authorList>
            <person name="Sahin N."/>
            <person name="Saygin H."/>
            <person name="Ay H."/>
        </authorList>
    </citation>
    <scope>NUCLEOTIDE SEQUENCE [LARGE SCALE GENOMIC DNA]</scope>
    <source>
        <strain evidence="9 10">7K107</strain>
    </source>
</reference>
<evidence type="ECO:0000256" key="4">
    <source>
        <dbReference type="ARBA" id="ARBA00022692"/>
    </source>
</evidence>
<evidence type="ECO:0000256" key="2">
    <source>
        <dbReference type="ARBA" id="ARBA00022448"/>
    </source>
</evidence>
<dbReference type="PANTHER" id="PTHR43163:SF3">
    <property type="entry name" value="PEPTIDE ABC TRANSPORTER PERMEASE PROTEIN"/>
    <property type="match status" value="1"/>
</dbReference>
<keyword evidence="3" id="KW-1003">Cell membrane</keyword>
<feature type="transmembrane region" description="Helical" evidence="7">
    <location>
        <begin position="285"/>
        <end position="307"/>
    </location>
</feature>
<dbReference type="SUPFAM" id="SSF161098">
    <property type="entry name" value="MetI-like"/>
    <property type="match status" value="1"/>
</dbReference>
<protein>
    <submittedName>
        <fullName evidence="9">Peptide ABC transporter</fullName>
    </submittedName>
</protein>
<organism evidence="9 10">
    <name type="scientific">Spongiactinospora gelatinilytica</name>
    <dbReference type="NCBI Taxonomy" id="2666298"/>
    <lineage>
        <taxon>Bacteria</taxon>
        <taxon>Bacillati</taxon>
        <taxon>Actinomycetota</taxon>
        <taxon>Actinomycetes</taxon>
        <taxon>Streptosporangiales</taxon>
        <taxon>Streptosporangiaceae</taxon>
        <taxon>Spongiactinospora</taxon>
    </lineage>
</organism>
<keyword evidence="10" id="KW-1185">Reference proteome</keyword>
<feature type="transmembrane region" description="Helical" evidence="7">
    <location>
        <begin position="97"/>
        <end position="122"/>
    </location>
</feature>
<comment type="similarity">
    <text evidence="7">Belongs to the binding-protein-dependent transport system permease family.</text>
</comment>
<keyword evidence="4 7" id="KW-0812">Transmembrane</keyword>
<sequence>MLRLLGARLLTMVPLLLVVSFLIYGLIALVPGGPETALAGSNPTPEKLAMVREQLGLNEPFLVQYWNWFSAAVQGDLGKSFVNGQSVWSAIAGGFPVTLSLVILTLLIAAVLGLGLGLAAALRPGSWIDRTATVIASLFMSLPYFWVGMMLVLVFAIDLRVLPAIGYVPFAQSPTDWFLHLITPAFALAIVPVAVVARQTRAAVTGVMTEDYVRTAEAKGLRPVRLVGKHVLKNAAVPVVTAFGVEANRLIGATVVMEQLFALPGVGKLTYFSVFSRDFPMVQGILLITAILIMFVNLAVDLSYGYFNPKIKAT</sequence>
<dbReference type="AlphaFoldDB" id="A0A2W2FMT2"/>
<dbReference type="InterPro" id="IPR045621">
    <property type="entry name" value="BPD_transp_1_N"/>
</dbReference>
<evidence type="ECO:0000256" key="3">
    <source>
        <dbReference type="ARBA" id="ARBA00022475"/>
    </source>
</evidence>
<evidence type="ECO:0000256" key="6">
    <source>
        <dbReference type="ARBA" id="ARBA00023136"/>
    </source>
</evidence>
<dbReference type="EMBL" id="POUA01000248">
    <property type="protein sequence ID" value="PZG36822.1"/>
    <property type="molecule type" value="Genomic_DNA"/>
</dbReference>
<accession>A0A2W2FMT2</accession>
<comment type="caution">
    <text evidence="9">The sequence shown here is derived from an EMBL/GenBank/DDBJ whole genome shotgun (WGS) entry which is preliminary data.</text>
</comment>
<evidence type="ECO:0000259" key="8">
    <source>
        <dbReference type="PROSITE" id="PS50928"/>
    </source>
</evidence>
<dbReference type="InterPro" id="IPR000515">
    <property type="entry name" value="MetI-like"/>
</dbReference>
<dbReference type="RefSeq" id="WP_111170109.1">
    <property type="nucleotide sequence ID" value="NZ_POUA01000248.1"/>
</dbReference>
<dbReference type="GO" id="GO:0055085">
    <property type="term" value="P:transmembrane transport"/>
    <property type="evidence" value="ECO:0007669"/>
    <property type="project" value="InterPro"/>
</dbReference>
<proteinExistence type="inferred from homology"/>
<feature type="transmembrane region" description="Helical" evidence="7">
    <location>
        <begin position="134"/>
        <end position="157"/>
    </location>
</feature>
<evidence type="ECO:0000313" key="10">
    <source>
        <dbReference type="Proteomes" id="UP000248544"/>
    </source>
</evidence>
<name>A0A2W2FMT2_9ACTN</name>
<dbReference type="Pfam" id="PF00528">
    <property type="entry name" value="BPD_transp_1"/>
    <property type="match status" value="1"/>
</dbReference>
<feature type="transmembrane region" description="Helical" evidence="7">
    <location>
        <begin position="177"/>
        <end position="197"/>
    </location>
</feature>
<evidence type="ECO:0000256" key="1">
    <source>
        <dbReference type="ARBA" id="ARBA00004651"/>
    </source>
</evidence>
<evidence type="ECO:0000256" key="5">
    <source>
        <dbReference type="ARBA" id="ARBA00022989"/>
    </source>
</evidence>
<dbReference type="PROSITE" id="PS50928">
    <property type="entry name" value="ABC_TM1"/>
    <property type="match status" value="1"/>
</dbReference>
<evidence type="ECO:0000256" key="7">
    <source>
        <dbReference type="RuleBase" id="RU363032"/>
    </source>
</evidence>
<dbReference type="Gene3D" id="1.10.3720.10">
    <property type="entry name" value="MetI-like"/>
    <property type="match status" value="1"/>
</dbReference>
<dbReference type="Pfam" id="PF19300">
    <property type="entry name" value="BPD_transp_1_N"/>
    <property type="match status" value="1"/>
</dbReference>
<gene>
    <name evidence="9" type="ORF">C1I98_26270</name>
</gene>
<dbReference type="PANTHER" id="PTHR43163">
    <property type="entry name" value="DIPEPTIDE TRANSPORT SYSTEM PERMEASE PROTEIN DPPB-RELATED"/>
    <property type="match status" value="1"/>
</dbReference>
<keyword evidence="5 7" id="KW-1133">Transmembrane helix</keyword>
<dbReference type="InterPro" id="IPR035906">
    <property type="entry name" value="MetI-like_sf"/>
</dbReference>
<dbReference type="GO" id="GO:0005886">
    <property type="term" value="C:plasma membrane"/>
    <property type="evidence" value="ECO:0007669"/>
    <property type="project" value="UniProtKB-SubCell"/>
</dbReference>